<dbReference type="AlphaFoldDB" id="A0A0V0TA72"/>
<feature type="region of interest" description="Disordered" evidence="1">
    <location>
        <begin position="144"/>
        <end position="169"/>
    </location>
</feature>
<name>A0A0V0TA72_9BILA</name>
<feature type="compositionally biased region" description="Polar residues" evidence="1">
    <location>
        <begin position="191"/>
        <end position="207"/>
    </location>
</feature>
<keyword evidence="3" id="KW-1185">Reference proteome</keyword>
<reference evidence="2 3" key="1">
    <citation type="submission" date="2015-01" db="EMBL/GenBank/DDBJ databases">
        <title>Evolution of Trichinella species and genotypes.</title>
        <authorList>
            <person name="Korhonen P.K."/>
            <person name="Edoardo P."/>
            <person name="Giuseppe L.R."/>
            <person name="Gasser R.B."/>
        </authorList>
    </citation>
    <scope>NUCLEOTIDE SEQUENCE [LARGE SCALE GENOMIC DNA]</scope>
    <source>
        <strain evidence="2">ISS417</strain>
    </source>
</reference>
<dbReference type="Proteomes" id="UP000055048">
    <property type="component" value="Unassembled WGS sequence"/>
</dbReference>
<comment type="caution">
    <text evidence="2">The sequence shown here is derived from an EMBL/GenBank/DDBJ whole genome shotgun (WGS) entry which is preliminary data.</text>
</comment>
<gene>
    <name evidence="2" type="ORF">T05_5904</name>
</gene>
<dbReference type="EMBL" id="JYDJ01000398">
    <property type="protein sequence ID" value="KRX35934.1"/>
    <property type="molecule type" value="Genomic_DNA"/>
</dbReference>
<accession>A0A0V0TA72</accession>
<organism evidence="2 3">
    <name type="scientific">Trichinella murrelli</name>
    <dbReference type="NCBI Taxonomy" id="144512"/>
    <lineage>
        <taxon>Eukaryota</taxon>
        <taxon>Metazoa</taxon>
        <taxon>Ecdysozoa</taxon>
        <taxon>Nematoda</taxon>
        <taxon>Enoplea</taxon>
        <taxon>Dorylaimia</taxon>
        <taxon>Trichinellida</taxon>
        <taxon>Trichinellidae</taxon>
        <taxon>Trichinella</taxon>
    </lineage>
</organism>
<feature type="region of interest" description="Disordered" evidence="1">
    <location>
        <begin position="188"/>
        <end position="220"/>
    </location>
</feature>
<proteinExistence type="predicted"/>
<dbReference type="OrthoDB" id="10315330at2759"/>
<protein>
    <submittedName>
        <fullName evidence="2">Uncharacterized protein</fullName>
    </submittedName>
</protein>
<feature type="compositionally biased region" description="Basic and acidic residues" evidence="1">
    <location>
        <begin position="147"/>
        <end position="163"/>
    </location>
</feature>
<evidence type="ECO:0000256" key="1">
    <source>
        <dbReference type="SAM" id="MobiDB-lite"/>
    </source>
</evidence>
<evidence type="ECO:0000313" key="3">
    <source>
        <dbReference type="Proteomes" id="UP000055048"/>
    </source>
</evidence>
<sequence length="331" mass="36923">MFSRQKSCQDHNSRQLDAYQMKSKSTDRFVSRIPGCLTSINAKAKRRCSRLRKSIDLFASVEQMDVRGQEGYHRWRLQGEGRPNSTSPEGVIYWIVLAKLRCNPDVLASTLAPGCCYSICEMENCHTMGAEKAKHIPQSTLCNKNGRRFEKEPNLDHDKDRPINSDGNFRNVPNAAANLDLLEASPGAFSRQATNQPTSTGKGTTRQRYGKSTKPSNYLKPDATMINNKASEALKRVTPWKMREKRLQKANNAIRAANVSSEVMAEVSSCHQLVSLAVDQSKAPNVAHFHKNCWSTRFNAALLTEYAESLTRRSCLALLKAAAMSIATVIV</sequence>
<evidence type="ECO:0000313" key="2">
    <source>
        <dbReference type="EMBL" id="KRX35934.1"/>
    </source>
</evidence>